<dbReference type="RefSeq" id="XP_023630963.1">
    <property type="nucleotide sequence ID" value="XM_023775195.1"/>
</dbReference>
<name>A0A2D3VL35_9PEZI</name>
<dbReference type="Pfam" id="PF00248">
    <property type="entry name" value="Aldo_ket_red"/>
    <property type="match status" value="1"/>
</dbReference>
<dbReference type="InterPro" id="IPR023210">
    <property type="entry name" value="NADP_OxRdtase_dom"/>
</dbReference>
<dbReference type="AlphaFoldDB" id="A0A2D3VL35"/>
<dbReference type="PANTHER" id="PTHR43364:SF7">
    <property type="entry name" value="NADP-DEPENDENT OXIDOREDUCTASE DOMAIN-CONTAINING PROTEIN-RELATED"/>
    <property type="match status" value="1"/>
</dbReference>
<dbReference type="OrthoDB" id="3933349at2759"/>
<evidence type="ECO:0000256" key="1">
    <source>
        <dbReference type="ARBA" id="ARBA00022857"/>
    </source>
</evidence>
<dbReference type="InterPro" id="IPR036812">
    <property type="entry name" value="NAD(P)_OxRdtase_dom_sf"/>
</dbReference>
<dbReference type="SUPFAM" id="SSF51430">
    <property type="entry name" value="NAD(P)-linked oxidoreductase"/>
    <property type="match status" value="1"/>
</dbReference>
<evidence type="ECO:0000256" key="3">
    <source>
        <dbReference type="ARBA" id="ARBA00038157"/>
    </source>
</evidence>
<protein>
    <recommendedName>
        <fullName evidence="4">NADP-dependent oxidoreductase domain-containing protein</fullName>
    </recommendedName>
</protein>
<keyword evidence="1" id="KW-0521">NADP</keyword>
<dbReference type="STRING" id="112498.A0A2D3VL35"/>
<comment type="similarity">
    <text evidence="3">Belongs to the aldo/keto reductase family. Aldo/keto reductase 2 subfamily.</text>
</comment>
<proteinExistence type="inferred from homology"/>
<dbReference type="EMBL" id="FJUY01000020">
    <property type="protein sequence ID" value="CZT24239.1"/>
    <property type="molecule type" value="Genomic_DNA"/>
</dbReference>
<organism evidence="5 6">
    <name type="scientific">Ramularia collo-cygni</name>
    <dbReference type="NCBI Taxonomy" id="112498"/>
    <lineage>
        <taxon>Eukaryota</taxon>
        <taxon>Fungi</taxon>
        <taxon>Dikarya</taxon>
        <taxon>Ascomycota</taxon>
        <taxon>Pezizomycotina</taxon>
        <taxon>Dothideomycetes</taxon>
        <taxon>Dothideomycetidae</taxon>
        <taxon>Mycosphaerellales</taxon>
        <taxon>Mycosphaerellaceae</taxon>
        <taxon>Ramularia</taxon>
    </lineage>
</organism>
<keyword evidence="6" id="KW-1185">Reference proteome</keyword>
<gene>
    <name evidence="5" type="ORF">RCC_09957</name>
</gene>
<dbReference type="PANTHER" id="PTHR43364">
    <property type="entry name" value="NADH-SPECIFIC METHYLGLYOXAL REDUCTASE-RELATED"/>
    <property type="match status" value="1"/>
</dbReference>
<evidence type="ECO:0000313" key="6">
    <source>
        <dbReference type="Proteomes" id="UP000225277"/>
    </source>
</evidence>
<dbReference type="InterPro" id="IPR050523">
    <property type="entry name" value="AKR_Detox_Biosynth"/>
</dbReference>
<reference evidence="5 6" key="1">
    <citation type="submission" date="2016-03" db="EMBL/GenBank/DDBJ databases">
        <authorList>
            <person name="Ploux O."/>
        </authorList>
    </citation>
    <scope>NUCLEOTIDE SEQUENCE [LARGE SCALE GENOMIC DNA]</scope>
    <source>
        <strain evidence="5 6">URUG2</strain>
    </source>
</reference>
<dbReference type="GeneID" id="35605014"/>
<evidence type="ECO:0000313" key="5">
    <source>
        <dbReference type="EMBL" id="CZT24239.1"/>
    </source>
</evidence>
<evidence type="ECO:0000256" key="2">
    <source>
        <dbReference type="ARBA" id="ARBA00023002"/>
    </source>
</evidence>
<feature type="domain" description="NADP-dependent oxidoreductase" evidence="4">
    <location>
        <begin position="5"/>
        <end position="66"/>
    </location>
</feature>
<sequence length="93" mass="10313">MKFQGKTSVDESTAILDAFYKAGGNFIDTANAYQNGQSEERLGQWMADNKNRDEMVIATKYTSPYMGAFPSKIPVNYMGNGSKSMKLSPSKRV</sequence>
<dbReference type="Gene3D" id="3.20.20.100">
    <property type="entry name" value="NADP-dependent oxidoreductase domain"/>
    <property type="match status" value="1"/>
</dbReference>
<dbReference type="Proteomes" id="UP000225277">
    <property type="component" value="Unassembled WGS sequence"/>
</dbReference>
<evidence type="ECO:0000259" key="4">
    <source>
        <dbReference type="Pfam" id="PF00248"/>
    </source>
</evidence>
<dbReference type="GO" id="GO:0016491">
    <property type="term" value="F:oxidoreductase activity"/>
    <property type="evidence" value="ECO:0007669"/>
    <property type="project" value="UniProtKB-KW"/>
</dbReference>
<keyword evidence="2" id="KW-0560">Oxidoreductase</keyword>
<accession>A0A2D3VL35</accession>